<feature type="transmembrane region" description="Helical" evidence="5">
    <location>
        <begin position="127"/>
        <end position="148"/>
    </location>
</feature>
<evidence type="ECO:0000256" key="1">
    <source>
        <dbReference type="ARBA" id="ARBA00004141"/>
    </source>
</evidence>
<keyword evidence="2 5" id="KW-0812">Transmembrane</keyword>
<evidence type="ECO:0000256" key="2">
    <source>
        <dbReference type="ARBA" id="ARBA00022692"/>
    </source>
</evidence>
<accession>A0ABY8AV61</accession>
<sequence length="516" mass="57386">MKKNLSALSLLWISITSIVGSGWLFGSLYSAHFAGPAAIISWPLAGFLLLFVALSYAEIGTMFPQSDSLTCLPLYTHGRLASIIMSTLAWFSLAILPVIETQGVIQYASNYIPGLVIHHGVHYGNTLLGYLLALTFLISFVLLNYFGISLFARINALFTIWKIVIPSLTIIALFLTSYQAKNFSQFGGFMPYGWQGVMAAMSSGGVLFSLLGFRQVIIMMSEIEKPGKYVPIILISSLLLTTVLYTCLQWCFIGSVASQNLMGGWTNLSFTGDAGPFAALATFAGLIWLSVLLYIDAFISPYSTGLVYSTTAAHMLTSMDSLTHAKMLSKQNKYQVPWVSLCVNFLLAATMLIILHGWQEMSAFLVAILMTSYAMGPICLISLRKQIPDFPRPFKLHFSSLIAFIGFYICTMGVYWAGLQSVKKLLVIIFLGLGSSYFYCLIRKSHRMLDAKHAFWFLFYLLGLGVFSYLGNYGGKHFLPQYWDLLYLLIFSLLVFYLAIISRKPGVYTQAMISQK</sequence>
<feature type="transmembrane region" description="Helical" evidence="5">
    <location>
        <begin position="277"/>
        <end position="295"/>
    </location>
</feature>
<feature type="transmembrane region" description="Helical" evidence="5">
    <location>
        <begin position="336"/>
        <end position="358"/>
    </location>
</feature>
<evidence type="ECO:0000256" key="5">
    <source>
        <dbReference type="SAM" id="Phobius"/>
    </source>
</evidence>
<feature type="transmembrane region" description="Helical" evidence="5">
    <location>
        <begin position="364"/>
        <end position="384"/>
    </location>
</feature>
<evidence type="ECO:0000313" key="7">
    <source>
        <dbReference type="Proteomes" id="UP001222087"/>
    </source>
</evidence>
<evidence type="ECO:0000313" key="6">
    <source>
        <dbReference type="EMBL" id="WED44580.1"/>
    </source>
</evidence>
<name>A0ABY8AV61_9GAMM</name>
<dbReference type="PANTHER" id="PTHR47547">
    <property type="match status" value="1"/>
</dbReference>
<proteinExistence type="predicted"/>
<feature type="transmembrane region" description="Helical" evidence="5">
    <location>
        <begin position="192"/>
        <end position="211"/>
    </location>
</feature>
<dbReference type="InterPro" id="IPR002293">
    <property type="entry name" value="AA/rel_permease1"/>
</dbReference>
<feature type="transmembrane region" description="Helical" evidence="5">
    <location>
        <begin position="37"/>
        <end position="59"/>
    </location>
</feature>
<feature type="transmembrane region" description="Helical" evidence="5">
    <location>
        <begin position="80"/>
        <end position="99"/>
    </location>
</feature>
<gene>
    <name evidence="6" type="ORF">PXX05_07270</name>
</gene>
<dbReference type="InterPro" id="IPR052962">
    <property type="entry name" value="AA_Transporter_AGT"/>
</dbReference>
<reference evidence="6 7" key="1">
    <citation type="submission" date="2023-02" db="EMBL/GenBank/DDBJ databases">
        <title>Genome Sequence of L. cardiaca H63T.</title>
        <authorList>
            <person name="Lopez A.E."/>
            <person name="Cianciotto N.P."/>
        </authorList>
    </citation>
    <scope>NUCLEOTIDE SEQUENCE [LARGE SCALE GENOMIC DNA]</scope>
    <source>
        <strain evidence="6 7">H63</strain>
    </source>
</reference>
<evidence type="ECO:0000256" key="3">
    <source>
        <dbReference type="ARBA" id="ARBA00022989"/>
    </source>
</evidence>
<dbReference type="Proteomes" id="UP001222087">
    <property type="component" value="Chromosome"/>
</dbReference>
<dbReference type="Gene3D" id="1.20.1740.10">
    <property type="entry name" value="Amino acid/polyamine transporter I"/>
    <property type="match status" value="1"/>
</dbReference>
<evidence type="ECO:0000256" key="4">
    <source>
        <dbReference type="ARBA" id="ARBA00023136"/>
    </source>
</evidence>
<feature type="transmembrane region" description="Helical" evidence="5">
    <location>
        <begin position="160"/>
        <end position="180"/>
    </location>
</feature>
<keyword evidence="4 5" id="KW-0472">Membrane</keyword>
<protein>
    <submittedName>
        <fullName evidence="6">APC family permease</fullName>
    </submittedName>
</protein>
<keyword evidence="3 5" id="KW-1133">Transmembrane helix</keyword>
<dbReference type="Pfam" id="PF13520">
    <property type="entry name" value="AA_permease_2"/>
    <property type="match status" value="1"/>
</dbReference>
<keyword evidence="7" id="KW-1185">Reference proteome</keyword>
<dbReference type="RefSeq" id="WP_275090401.1">
    <property type="nucleotide sequence ID" value="NZ_CP119078.1"/>
</dbReference>
<organism evidence="6 7">
    <name type="scientific">Legionella cardiaca</name>
    <dbReference type="NCBI Taxonomy" id="1071983"/>
    <lineage>
        <taxon>Bacteria</taxon>
        <taxon>Pseudomonadati</taxon>
        <taxon>Pseudomonadota</taxon>
        <taxon>Gammaproteobacteria</taxon>
        <taxon>Legionellales</taxon>
        <taxon>Legionellaceae</taxon>
        <taxon>Legionella</taxon>
    </lineage>
</organism>
<comment type="subcellular location">
    <subcellularLocation>
        <location evidence="1">Membrane</location>
        <topology evidence="1">Multi-pass membrane protein</topology>
    </subcellularLocation>
</comment>
<dbReference type="PIRSF" id="PIRSF006060">
    <property type="entry name" value="AA_transporter"/>
    <property type="match status" value="1"/>
</dbReference>
<dbReference type="EMBL" id="CP119078">
    <property type="protein sequence ID" value="WED44580.1"/>
    <property type="molecule type" value="Genomic_DNA"/>
</dbReference>
<feature type="transmembrane region" description="Helical" evidence="5">
    <location>
        <begin position="485"/>
        <end position="502"/>
    </location>
</feature>
<feature type="transmembrane region" description="Helical" evidence="5">
    <location>
        <begin position="425"/>
        <end position="442"/>
    </location>
</feature>
<feature type="transmembrane region" description="Helical" evidence="5">
    <location>
        <begin position="232"/>
        <end position="257"/>
    </location>
</feature>
<dbReference type="PANTHER" id="PTHR47547:SF1">
    <property type="entry name" value="ASPARTATE-PROTON SYMPORTER"/>
    <property type="match status" value="1"/>
</dbReference>
<feature type="transmembrane region" description="Helical" evidence="5">
    <location>
        <begin position="454"/>
        <end position="473"/>
    </location>
</feature>
<feature type="transmembrane region" description="Helical" evidence="5">
    <location>
        <begin position="396"/>
        <end position="419"/>
    </location>
</feature>